<feature type="domain" description="Jacalin-type lectin" evidence="6">
    <location>
        <begin position="735"/>
        <end position="877"/>
    </location>
</feature>
<evidence type="ECO:0000259" key="5">
    <source>
        <dbReference type="PROSITE" id="PS51352"/>
    </source>
</evidence>
<evidence type="ECO:0000313" key="7">
    <source>
        <dbReference type="EMBL" id="KAF4675198.1"/>
    </source>
</evidence>
<dbReference type="InterPro" id="IPR002931">
    <property type="entry name" value="Transglutaminase-like"/>
</dbReference>
<dbReference type="GO" id="GO:0005634">
    <property type="term" value="C:nucleus"/>
    <property type="evidence" value="ECO:0007669"/>
    <property type="project" value="TreeGrafter"/>
</dbReference>
<evidence type="ECO:0000259" key="6">
    <source>
        <dbReference type="PROSITE" id="PS51752"/>
    </source>
</evidence>
<dbReference type="Proteomes" id="UP000572268">
    <property type="component" value="Unassembled WGS sequence"/>
</dbReference>
<dbReference type="EMBL" id="JABANN010000018">
    <property type="protein sequence ID" value="KAF4675198.1"/>
    <property type="molecule type" value="Genomic_DNA"/>
</dbReference>
<dbReference type="SUPFAM" id="SSF143503">
    <property type="entry name" value="PUG domain-like"/>
    <property type="match status" value="1"/>
</dbReference>
<dbReference type="GO" id="GO:0046872">
    <property type="term" value="F:metal ion binding"/>
    <property type="evidence" value="ECO:0007669"/>
    <property type="project" value="UniProtKB-KW"/>
</dbReference>
<comment type="caution">
    <text evidence="7">The sequence shown here is derived from an EMBL/GenBank/DDBJ whole genome shotgun (WGS) entry which is preliminary data.</text>
</comment>
<dbReference type="Gene3D" id="1.20.58.2190">
    <property type="match status" value="1"/>
</dbReference>
<dbReference type="Pfam" id="PF09409">
    <property type="entry name" value="PUB"/>
    <property type="match status" value="1"/>
</dbReference>
<dbReference type="CDD" id="cd09212">
    <property type="entry name" value="PUB"/>
    <property type="match status" value="1"/>
</dbReference>
<dbReference type="Pfam" id="PF13905">
    <property type="entry name" value="Thioredoxin_8"/>
    <property type="match status" value="1"/>
</dbReference>
<evidence type="ECO:0000256" key="4">
    <source>
        <dbReference type="SAM" id="MobiDB-lite"/>
    </source>
</evidence>
<proteinExistence type="inferred from homology"/>
<dbReference type="Pfam" id="PF01841">
    <property type="entry name" value="Transglut_core"/>
    <property type="match status" value="1"/>
</dbReference>
<dbReference type="Gene3D" id="3.10.620.30">
    <property type="match status" value="1"/>
</dbReference>
<feature type="compositionally biased region" description="Basic and acidic residues" evidence="4">
    <location>
        <begin position="945"/>
        <end position="954"/>
    </location>
</feature>
<dbReference type="InterPro" id="IPR036249">
    <property type="entry name" value="Thioredoxin-like_sf"/>
</dbReference>
<dbReference type="InterPro" id="IPR018997">
    <property type="entry name" value="PUB_domain"/>
</dbReference>
<feature type="region of interest" description="Disordered" evidence="4">
    <location>
        <begin position="684"/>
        <end position="718"/>
    </location>
</feature>
<feature type="compositionally biased region" description="Polar residues" evidence="4">
    <location>
        <begin position="709"/>
        <end position="718"/>
    </location>
</feature>
<dbReference type="CDD" id="cd09917">
    <property type="entry name" value="F-box_SF"/>
    <property type="match status" value="1"/>
</dbReference>
<dbReference type="InterPro" id="IPR001229">
    <property type="entry name" value="Jacalin-like_lectin_dom"/>
</dbReference>
<keyword evidence="2" id="KW-0479">Metal-binding</keyword>
<keyword evidence="3" id="KW-0862">Zinc</keyword>
<dbReference type="SUPFAM" id="SSF51101">
    <property type="entry name" value="Mannose-binding lectins"/>
    <property type="match status" value="1"/>
</dbReference>
<dbReference type="Gene3D" id="2.20.25.10">
    <property type="match status" value="1"/>
</dbReference>
<reference evidence="7 8" key="1">
    <citation type="submission" date="2020-04" db="EMBL/GenBank/DDBJ databases">
        <title>Perkinsus olseni comparative genomics.</title>
        <authorList>
            <person name="Bogema D.R."/>
        </authorList>
    </citation>
    <scope>NUCLEOTIDE SEQUENCE [LARGE SCALE GENOMIC DNA]</scope>
    <source>
        <strain evidence="7">ATCC PRA-31</strain>
    </source>
</reference>
<dbReference type="InterPro" id="IPR036404">
    <property type="entry name" value="Jacalin-like_lectin_dom_sf"/>
</dbReference>
<dbReference type="InterPro" id="IPR050883">
    <property type="entry name" value="PNGase"/>
</dbReference>
<dbReference type="InterPro" id="IPR036339">
    <property type="entry name" value="PUB-like_dom_sf"/>
</dbReference>
<dbReference type="PROSITE" id="PS51752">
    <property type="entry name" value="JACALIN_LECTIN"/>
    <property type="match status" value="1"/>
</dbReference>
<dbReference type="GO" id="GO:0005829">
    <property type="term" value="C:cytosol"/>
    <property type="evidence" value="ECO:0007669"/>
    <property type="project" value="TreeGrafter"/>
</dbReference>
<dbReference type="GO" id="GO:0000224">
    <property type="term" value="F:peptide-N4-(N-acetyl-beta-glucosaminyl)asparagine amidase activity"/>
    <property type="evidence" value="ECO:0007669"/>
    <property type="project" value="TreeGrafter"/>
</dbReference>
<dbReference type="Pfam" id="PF01419">
    <property type="entry name" value="Jacalin"/>
    <property type="match status" value="1"/>
</dbReference>
<evidence type="ECO:0000256" key="3">
    <source>
        <dbReference type="ARBA" id="ARBA00022833"/>
    </source>
</evidence>
<dbReference type="Gene3D" id="3.40.30.10">
    <property type="entry name" value="Glutaredoxin"/>
    <property type="match status" value="1"/>
</dbReference>
<evidence type="ECO:0000256" key="1">
    <source>
        <dbReference type="ARBA" id="ARBA00009390"/>
    </source>
</evidence>
<evidence type="ECO:0000313" key="8">
    <source>
        <dbReference type="Proteomes" id="UP000572268"/>
    </source>
</evidence>
<feature type="compositionally biased region" description="Basic residues" evidence="4">
    <location>
        <begin position="1218"/>
        <end position="1244"/>
    </location>
</feature>
<dbReference type="Gene3D" id="3.40.50.150">
    <property type="entry name" value="Vaccinia Virus protein VP39"/>
    <property type="match status" value="1"/>
</dbReference>
<dbReference type="PROSITE" id="PS51352">
    <property type="entry name" value="THIOREDOXIN_2"/>
    <property type="match status" value="1"/>
</dbReference>
<protein>
    <submittedName>
        <fullName evidence="7">Peptide-N(4)-(N-acetyl-beta-glucosaminyl)asparagine amidase</fullName>
    </submittedName>
</protein>
<evidence type="ECO:0000256" key="2">
    <source>
        <dbReference type="ARBA" id="ARBA00022723"/>
    </source>
</evidence>
<dbReference type="InterPro" id="IPR038765">
    <property type="entry name" value="Papain-like_cys_pep_sf"/>
</dbReference>
<dbReference type="SMART" id="SM00460">
    <property type="entry name" value="TGc"/>
    <property type="match status" value="1"/>
</dbReference>
<gene>
    <name evidence="7" type="primary">NGLY1</name>
    <name evidence="7" type="ORF">FOL46_002464</name>
</gene>
<dbReference type="SUPFAM" id="SSF52833">
    <property type="entry name" value="Thioredoxin-like"/>
    <property type="match status" value="1"/>
</dbReference>
<dbReference type="GO" id="GO:0006516">
    <property type="term" value="P:glycoprotein catabolic process"/>
    <property type="evidence" value="ECO:0007669"/>
    <property type="project" value="TreeGrafter"/>
</dbReference>
<dbReference type="PANTHER" id="PTHR12143:SF19">
    <property type="entry name" value="PEPTIDE-N(4)-(N-ACETYL-BETA-GLUCOSAMINYL)ASPARAGINE AMIDASE"/>
    <property type="match status" value="1"/>
</dbReference>
<organism evidence="7 8">
    <name type="scientific">Perkinsus olseni</name>
    <name type="common">Perkinsus atlanticus</name>
    <dbReference type="NCBI Taxonomy" id="32597"/>
    <lineage>
        <taxon>Eukaryota</taxon>
        <taxon>Sar</taxon>
        <taxon>Alveolata</taxon>
        <taxon>Perkinsozoa</taxon>
        <taxon>Perkinsea</taxon>
        <taxon>Perkinsida</taxon>
        <taxon>Perkinsidae</taxon>
        <taxon>Perkinsus</taxon>
    </lineage>
</organism>
<dbReference type="InterPro" id="IPR012336">
    <property type="entry name" value="Thioredoxin-like_fold"/>
</dbReference>
<dbReference type="Gene3D" id="2.100.10.30">
    <property type="entry name" value="Jacalin-like lectin domain"/>
    <property type="match status" value="1"/>
</dbReference>
<comment type="similarity">
    <text evidence="1">Belongs to the transglutaminase-like superfamily. PNGase family.</text>
</comment>
<sequence length="1687" mass="184898">MSGFLSRANLPLVNKAGQPAPVPDDQTVVCLYFSAHWCPPCRQFTPMLKQFYQLAKSVGMKIEIIFVSSDRSESDMLNYFRTEHGDWLALAYSDRAQAQWLGQNFGVRGIPSLKVLNYDGESCVPDGRMEVMRALQGGPTGMVNCLQSWKALTGVSAAAAVAATKLSLQGEELVLKLVNNVLARPSEAKFRTVKLHNKAISQAGLGTPEGEALMTACGWQKLAGSDPGYTAPAVNDGWLRASRGALERAISQEKAADAEKHDATAPVVSVAAVPKPSVNVRAKILYEAHVEEIEIETADLPTLRALIASVFEIEDEGSIKVFSEQLRKEGELRQEDMGGLSLAAAAGKEMEIVVLSSLSPSNPSHAKLVDSDSEADAWAKEVRAGLAAQLQAKVGGAGLKDSVRQQVINNGMHVQLYEVPSHQEEALAVIPVVELYKRAVSRCQGLVEEDGSPYYAECLLKELVQWFKTSFFKWMHKPECAACGCKNTASQGATTPTPEEQKGMAGQVEVYRCTVCGSLTRYPRYNHPVALLHTRSGRCGEWANCFCLVARSLGFEVRHVIDATDHVWSEVWIDRQQRWVHVDPCEAVVDAPLMYENGWKKSLSWVWATSKDGCRDVTSRYTRQLDTAPFQTRRKEYAGDVEGMGQALLAVSDTLEKCYFDRLQKTAPATVTATRKFNHDRYARETSTIGSDEDESSVTGVNPFRDSQKALSSGRQTGSVEWRLQRGELGKDAAAGDLVAHGPTHADTELVDLLPKKGEEMSEVQILADDTAVYGLEVMWCSGDSCRQSSAISSPHGEPKAHALTIEKGEYITEVTGRCGSWIDYLSIRTSNGREISAGGSGGAEFSVLKRDDGRRATGFRVGFGGHMHNIGVYTVTVSDKANGGQPQNAAKAVMKELFTQYIKEGTDQNAAAAKALLETKRRLTQKSGKTVVGDLKPGNVYHPNPDDHRADSGGLDDRLVDHVVKTAEGGSVRDCIIKAEGFSAKYGGGLTLGDEKGEILSFTVATTKIPTGRDQLQILELGSHSGDGTLRFLKGVGKRKVKIVSVEENPHWLQLGKQLVSYAIRDPSTGKAKHTIRYKAMLMPEDMADLVESLQGSGMDRADMVFMDHQPGRFKQDLMKMVELGFAGPGTAVIVDNAGTKAAMMKDYLDLVQAGGVITSLPSGPIKFNTSFTYPFEMRGRRLNPGDYIKTPRLPRNIIQDVDAADLITLNPPASKPKPKAKAKAKGKPKAKAKAKAAGKAKPKAQTAKRATRREKQPMSLETIETDISLGNIGDGSSSDDESPFHGRKRDRGSDSSTLAETMPTPKRVMRAPRLVIGTSLQLLGPAEFLDMRSICHLAATCRLFREIFYPVCGSIRMPVLDLSGTVRQSFLRVIGRLDVKAVKVLRVAVDADGHRQALFALLHKHKFLPELKHLTLECYNSQASDVNISRVIDQLTEASTAKLCSLTLVNVCCGPNSKEAAADLVHSAPDLRSLWLAERSSLPDQLAFPPSLESLTVTSRSRALTMDVKPIIRFLRKSNLEKITRFDLSGVKITGVDALSKERVEGLWMLPSYMPKLIFFAIRIPFCPLDPRSLVEVRLRHPRSLFLFRRVPSEWQSPGLVISHSSVRQGVEDSPFARASSTSDQMLCSARNSYRFVGVAPKPDVLYENEFSGCWQELSESLKQKYIILSRLWTAAWKDSDISSH</sequence>
<dbReference type="InterPro" id="IPR013766">
    <property type="entry name" value="Thioredoxin_domain"/>
</dbReference>
<feature type="domain" description="Thioredoxin" evidence="5">
    <location>
        <begin position="1"/>
        <end position="137"/>
    </location>
</feature>
<feature type="region of interest" description="Disordered" evidence="4">
    <location>
        <begin position="1210"/>
        <end position="1308"/>
    </location>
</feature>
<name>A0A7J6MUC8_PEROL</name>
<feature type="region of interest" description="Disordered" evidence="4">
    <location>
        <begin position="932"/>
        <end position="954"/>
    </location>
</feature>
<dbReference type="InterPro" id="IPR029063">
    <property type="entry name" value="SAM-dependent_MTases_sf"/>
</dbReference>
<accession>A0A7J6MUC8</accession>
<dbReference type="PANTHER" id="PTHR12143">
    <property type="entry name" value="PEPTIDE N-GLYCANASE PNGASE -RELATED"/>
    <property type="match status" value="1"/>
</dbReference>
<dbReference type="SUPFAM" id="SSF54001">
    <property type="entry name" value="Cysteine proteinases"/>
    <property type="match status" value="1"/>
</dbReference>
<dbReference type="CDD" id="cd02964">
    <property type="entry name" value="TryX_like_family"/>
    <property type="match status" value="1"/>
</dbReference>